<evidence type="ECO:0000256" key="1">
    <source>
        <dbReference type="SAM" id="MobiDB-lite"/>
    </source>
</evidence>
<feature type="compositionally biased region" description="Polar residues" evidence="1">
    <location>
        <begin position="66"/>
        <end position="76"/>
    </location>
</feature>
<dbReference type="VEuPathDB" id="FungiDB:MMYC01_205275"/>
<gene>
    <name evidence="2" type="ORF">MMYC01_205275</name>
</gene>
<reference evidence="2 3" key="1">
    <citation type="journal article" date="2016" name="Genome Announc.">
        <title>Genome Sequence of Madurella mycetomatis mm55, Isolated from a Human Mycetoma Case in Sudan.</title>
        <authorList>
            <person name="Smit S."/>
            <person name="Derks M.F."/>
            <person name="Bervoets S."/>
            <person name="Fahal A."/>
            <person name="van Leeuwen W."/>
            <person name="van Belkum A."/>
            <person name="van de Sande W.W."/>
        </authorList>
    </citation>
    <scope>NUCLEOTIDE SEQUENCE [LARGE SCALE GENOMIC DNA]</scope>
    <source>
        <strain evidence="3">mm55</strain>
    </source>
</reference>
<dbReference type="Proteomes" id="UP000078237">
    <property type="component" value="Unassembled WGS sequence"/>
</dbReference>
<proteinExistence type="predicted"/>
<dbReference type="STRING" id="100816.A0A175W2X4"/>
<dbReference type="OrthoDB" id="416217at2759"/>
<dbReference type="InterPro" id="IPR053157">
    <property type="entry name" value="Sterol_Uptake_Regulator"/>
</dbReference>
<name>A0A175W2X4_9PEZI</name>
<dbReference type="EMBL" id="LCTW02000136">
    <property type="protein sequence ID" value="KXX78016.1"/>
    <property type="molecule type" value="Genomic_DNA"/>
</dbReference>
<feature type="region of interest" description="Disordered" evidence="1">
    <location>
        <begin position="309"/>
        <end position="339"/>
    </location>
</feature>
<evidence type="ECO:0000313" key="2">
    <source>
        <dbReference type="EMBL" id="KXX78016.1"/>
    </source>
</evidence>
<feature type="compositionally biased region" description="Low complexity" evidence="1">
    <location>
        <begin position="314"/>
        <end position="339"/>
    </location>
</feature>
<keyword evidence="3" id="KW-1185">Reference proteome</keyword>
<dbReference type="PANTHER" id="PTHR47784:SF5">
    <property type="entry name" value="STEROL UPTAKE CONTROL PROTEIN 2"/>
    <property type="match status" value="1"/>
</dbReference>
<feature type="region of interest" description="Disordered" evidence="1">
    <location>
        <begin position="62"/>
        <end position="83"/>
    </location>
</feature>
<dbReference type="PANTHER" id="PTHR47784">
    <property type="entry name" value="STEROL UPTAKE CONTROL PROTEIN 2"/>
    <property type="match status" value="1"/>
</dbReference>
<accession>A0A175W2X4</accession>
<sequence length="513" mass="57171">MVTPRQATTFTNTFLVPSIGGAGPVLEVVGPGDVRKKRPHRCDESEPCGNCVKRKETCIRRRPALSKSSEGNSQPSTPSPPRDVAWCPLSEPECGPINLLHMELLHHFERFTICTLSFQELWPRMLQLAFQSRQHAYLINAMLSLAAAHLDYLVPGNPRYHRAKYALLSKALHDYRETLSHPITADNCDALLGTANLIHFLLWCDLSFMEGQACGGSRSVDLSGDRLYWLSTGVRQIFFMAWPLFQTSRSVFMHVPLLQPCMALEEVVDARGLNWQRSVRGFMDLYDNPRYWGVRDAIAASEPSSCTATEVLQSPSPSSPSTPGGSSNSSNSNSSSNSSEFLEGMIPSFPFSSSPPLKVMTLWQSFKEGEAYVMSAGACDEALMRAAYKRLAARLAVAMAYVSGRGTDSCPASRAARDSTTGCREPPLRQSDIVRYVSTFPMMCFGPLLALISSGDSRILVVLFHVYRVVRVLLPGEQYWWCRRRVEVMEEAIGRELRKRGLEVCLRRQNEVA</sequence>
<protein>
    <submittedName>
        <fullName evidence="2">Sterol uptake control protein 2</fullName>
    </submittedName>
</protein>
<organism evidence="2 3">
    <name type="scientific">Madurella mycetomatis</name>
    <dbReference type="NCBI Taxonomy" id="100816"/>
    <lineage>
        <taxon>Eukaryota</taxon>
        <taxon>Fungi</taxon>
        <taxon>Dikarya</taxon>
        <taxon>Ascomycota</taxon>
        <taxon>Pezizomycotina</taxon>
        <taxon>Sordariomycetes</taxon>
        <taxon>Sordariomycetidae</taxon>
        <taxon>Sordariales</taxon>
        <taxon>Sordariales incertae sedis</taxon>
        <taxon>Madurella</taxon>
    </lineage>
</organism>
<dbReference type="AlphaFoldDB" id="A0A175W2X4"/>
<dbReference type="GO" id="GO:0001228">
    <property type="term" value="F:DNA-binding transcription activator activity, RNA polymerase II-specific"/>
    <property type="evidence" value="ECO:0007669"/>
    <property type="project" value="TreeGrafter"/>
</dbReference>
<comment type="caution">
    <text evidence="2">The sequence shown here is derived from an EMBL/GenBank/DDBJ whole genome shotgun (WGS) entry which is preliminary data.</text>
</comment>
<evidence type="ECO:0000313" key="3">
    <source>
        <dbReference type="Proteomes" id="UP000078237"/>
    </source>
</evidence>